<dbReference type="OrthoDB" id="5348860at2"/>
<organism evidence="1 2">
    <name type="scientific">Pantoea coffeiphila</name>
    <dbReference type="NCBI Taxonomy" id="1465635"/>
    <lineage>
        <taxon>Bacteria</taxon>
        <taxon>Pseudomonadati</taxon>
        <taxon>Pseudomonadota</taxon>
        <taxon>Gammaproteobacteria</taxon>
        <taxon>Enterobacterales</taxon>
        <taxon>Erwiniaceae</taxon>
        <taxon>Pantoea</taxon>
    </lineage>
</organism>
<dbReference type="InterPro" id="IPR043176">
    <property type="entry name" value="NlpE_N_sf"/>
</dbReference>
<dbReference type="RefSeq" id="WP_105595465.1">
    <property type="nucleotide sequence ID" value="NZ_JAFBFW010000005.1"/>
</dbReference>
<gene>
    <name evidence="1" type="ORF">CQW29_25050</name>
</gene>
<dbReference type="Proteomes" id="UP000239181">
    <property type="component" value="Unassembled WGS sequence"/>
</dbReference>
<sequence length="137" mass="15043">MKTVLLSFSAALVLATLIGCNNHQPAQQYAALEPMRQSYSGLMPCGQNCRDSESSLFLAADGSYVLEQRETGANGMRFAQYGKWARTADTLTLVAMNGEKQLFRPTEEGLEVLSVRGVPLSNQQRYHLTARSQQPAS</sequence>
<dbReference type="PROSITE" id="PS51257">
    <property type="entry name" value="PROKAR_LIPOPROTEIN"/>
    <property type="match status" value="1"/>
</dbReference>
<keyword evidence="2" id="KW-1185">Reference proteome</keyword>
<dbReference type="EMBL" id="PDET01000027">
    <property type="protein sequence ID" value="PRD12777.1"/>
    <property type="molecule type" value="Genomic_DNA"/>
</dbReference>
<reference evidence="1 2" key="1">
    <citation type="submission" date="2017-10" db="EMBL/GenBank/DDBJ databases">
        <title>Draft genome of two endophytic bacteria isolated from 'guarana' Paullinia cupana (Mart.) Ducke.</title>
        <authorList>
            <person name="Siqueira K.A."/>
            <person name="Liotti R.G."/>
            <person name="Mendes T.A."/>
            <person name="Soares M.A."/>
        </authorList>
    </citation>
    <scope>NUCLEOTIDE SEQUENCE [LARGE SCALE GENOMIC DNA]</scope>
    <source>
        <strain evidence="1 2">342</strain>
    </source>
</reference>
<protein>
    <submittedName>
        <fullName evidence="1">Copper homeostasis protein CutF</fullName>
    </submittedName>
</protein>
<accession>A0A2S9I4P4</accession>
<name>A0A2S9I4P4_9GAMM</name>
<proteinExistence type="predicted"/>
<dbReference type="InterPro" id="IPR007298">
    <property type="entry name" value="Cu-R_lipoprotein_NlpE"/>
</dbReference>
<dbReference type="Pfam" id="PF04170">
    <property type="entry name" value="NlpE"/>
    <property type="match status" value="1"/>
</dbReference>
<evidence type="ECO:0000313" key="1">
    <source>
        <dbReference type="EMBL" id="PRD12777.1"/>
    </source>
</evidence>
<dbReference type="Gene3D" id="2.40.128.300">
    <property type="match status" value="1"/>
</dbReference>
<comment type="caution">
    <text evidence="1">The sequence shown here is derived from an EMBL/GenBank/DDBJ whole genome shotgun (WGS) entry which is preliminary data.</text>
</comment>
<evidence type="ECO:0000313" key="2">
    <source>
        <dbReference type="Proteomes" id="UP000239181"/>
    </source>
</evidence>
<dbReference type="AlphaFoldDB" id="A0A2S9I4P4"/>